<dbReference type="Pfam" id="PF08846">
    <property type="entry name" value="DUF1816"/>
    <property type="match status" value="1"/>
</dbReference>
<keyword evidence="1" id="KW-0934">Plastid</keyword>
<organism evidence="1">
    <name type="scientific">Paulinella micropora</name>
    <dbReference type="NCBI Taxonomy" id="1928728"/>
    <lineage>
        <taxon>Eukaryota</taxon>
        <taxon>Sar</taxon>
        <taxon>Rhizaria</taxon>
        <taxon>Cercozoa</taxon>
        <taxon>Imbricatea</taxon>
        <taxon>Silicofilosea</taxon>
        <taxon>Euglyphida</taxon>
        <taxon>Paulinellidae</taxon>
        <taxon>Paulinella</taxon>
    </lineage>
</organism>
<sequence length="60" mass="6971">METSSPNTIYWYGPFLRYHGLERSLPIFLADITSEGPKTIKQIILRTHRHEPFTIDVVPS</sequence>
<evidence type="ECO:0000313" key="1">
    <source>
        <dbReference type="EMBL" id="APP88021.1"/>
    </source>
</evidence>
<proteinExistence type="predicted"/>
<name>A0A1L5YBG1_9EUKA</name>
<accession>A0A1L5YBG1</accession>
<protein>
    <submittedName>
        <fullName evidence="1">Uncharacterized protein</fullName>
    </submittedName>
</protein>
<dbReference type="EMBL" id="KX897545">
    <property type="protein sequence ID" value="APP88021.1"/>
    <property type="molecule type" value="Genomic_DNA"/>
</dbReference>
<dbReference type="AlphaFoldDB" id="A0A1L5YBG1"/>
<gene>
    <name evidence="1" type="ORF">PCKR_226</name>
    <name evidence="2" type="ORF">PFK_226</name>
</gene>
<reference evidence="1" key="1">
    <citation type="journal article" date="2017" name="Protist">
        <title>Diversity of the Photosynthetic Paulinella Species, with the Description of Paulinella micropora sp. nov. and the Chromatophore Genome Sequence for strain KR01.</title>
        <authorList>
            <person name="Lhee D."/>
            <person name="Yang E.C."/>
            <person name="Kim J.I."/>
            <person name="Nakayama T."/>
            <person name="Zuccarello G."/>
            <person name="Andersen R.A."/>
            <person name="Yoon H.S."/>
        </authorList>
    </citation>
    <scope>NUCLEOTIDE SEQUENCE</scope>
    <source>
        <strain evidence="2">FK01</strain>
        <strain evidence="1">KR01</strain>
    </source>
</reference>
<dbReference type="EMBL" id="KY124271">
    <property type="protein sequence ID" value="AQX44788.1"/>
    <property type="molecule type" value="Genomic_DNA"/>
</dbReference>
<evidence type="ECO:0000313" key="2">
    <source>
        <dbReference type="EMBL" id="AQX44788.1"/>
    </source>
</evidence>
<geneLocation type="plastid" evidence="1"/>
<dbReference type="InterPro" id="IPR014945">
    <property type="entry name" value="DUF1816"/>
</dbReference>